<name>A0ABT5E712_9BACT</name>
<dbReference type="RefSeq" id="WP_272089111.1">
    <property type="nucleotide sequence ID" value="NZ_JAQNDL010000003.1"/>
</dbReference>
<proteinExistence type="predicted"/>
<evidence type="ECO:0000313" key="1">
    <source>
        <dbReference type="EMBL" id="MDC0720602.1"/>
    </source>
</evidence>
<dbReference type="Proteomes" id="UP001221686">
    <property type="component" value="Unassembled WGS sequence"/>
</dbReference>
<gene>
    <name evidence="1" type="ORF">POL25_27105</name>
</gene>
<keyword evidence="2" id="KW-1185">Reference proteome</keyword>
<reference evidence="1 2" key="1">
    <citation type="submission" date="2022-11" db="EMBL/GenBank/DDBJ databases">
        <title>Minimal conservation of predation-associated metabolite biosynthetic gene clusters underscores biosynthetic potential of Myxococcota including descriptions for ten novel species: Archangium lansinium sp. nov., Myxococcus landrumus sp. nov., Nannocystis bai.</title>
        <authorList>
            <person name="Ahearne A."/>
            <person name="Stevens C."/>
            <person name="Dowd S."/>
        </authorList>
    </citation>
    <scope>NUCLEOTIDE SEQUENCE [LARGE SCALE GENOMIC DNA]</scope>
    <source>
        <strain evidence="1 2">BB15-2</strain>
    </source>
</reference>
<accession>A0ABT5E712</accession>
<comment type="caution">
    <text evidence="1">The sequence shown here is derived from an EMBL/GenBank/DDBJ whole genome shotgun (WGS) entry which is preliminary data.</text>
</comment>
<evidence type="ECO:0000313" key="2">
    <source>
        <dbReference type="Proteomes" id="UP001221686"/>
    </source>
</evidence>
<protein>
    <submittedName>
        <fullName evidence="1">Uncharacterized protein</fullName>
    </submittedName>
</protein>
<sequence>MARRGERQAPGRRLKATDYGRSEGWDVVLDDRVVAYLSEPRFEDMFWISYRVTPLTDEPELAARLSEPEFWRSAEPDGFGYRSRALGLFAPLARPSIGEHEPGRVTMRGLYITPEMLARSGQPSPADTLEEPMASWWVRAWRWLRRLVRGGG</sequence>
<dbReference type="EMBL" id="JAQNDL010000003">
    <property type="protein sequence ID" value="MDC0720602.1"/>
    <property type="molecule type" value="Genomic_DNA"/>
</dbReference>
<organism evidence="1 2">
    <name type="scientific">Nannocystis bainbridge</name>
    <dbReference type="NCBI Taxonomy" id="2995303"/>
    <lineage>
        <taxon>Bacteria</taxon>
        <taxon>Pseudomonadati</taxon>
        <taxon>Myxococcota</taxon>
        <taxon>Polyangia</taxon>
        <taxon>Nannocystales</taxon>
        <taxon>Nannocystaceae</taxon>
        <taxon>Nannocystis</taxon>
    </lineage>
</organism>